<dbReference type="OrthoDB" id="1108733at2759"/>
<dbReference type="Proteomes" id="UP000467841">
    <property type="component" value="Unassembled WGS sequence"/>
</dbReference>
<organism evidence="2 3">
    <name type="scientific">Microthlaspi erraticum</name>
    <dbReference type="NCBI Taxonomy" id="1685480"/>
    <lineage>
        <taxon>Eukaryota</taxon>
        <taxon>Viridiplantae</taxon>
        <taxon>Streptophyta</taxon>
        <taxon>Embryophyta</taxon>
        <taxon>Tracheophyta</taxon>
        <taxon>Spermatophyta</taxon>
        <taxon>Magnoliopsida</taxon>
        <taxon>eudicotyledons</taxon>
        <taxon>Gunneridae</taxon>
        <taxon>Pentapetalae</taxon>
        <taxon>rosids</taxon>
        <taxon>malvids</taxon>
        <taxon>Brassicales</taxon>
        <taxon>Brassicaceae</taxon>
        <taxon>Coluteocarpeae</taxon>
        <taxon>Microthlaspi</taxon>
    </lineage>
</organism>
<comment type="caution">
    <text evidence="2">The sequence shown here is derived from an EMBL/GenBank/DDBJ whole genome shotgun (WGS) entry which is preliminary data.</text>
</comment>
<proteinExistence type="predicted"/>
<dbReference type="AlphaFoldDB" id="A0A6D2KQ98"/>
<evidence type="ECO:0000256" key="1">
    <source>
        <dbReference type="SAM" id="SignalP"/>
    </source>
</evidence>
<evidence type="ECO:0000313" key="2">
    <source>
        <dbReference type="EMBL" id="CAA7055481.1"/>
    </source>
</evidence>
<keyword evidence="3" id="KW-1185">Reference proteome</keyword>
<dbReference type="Gene3D" id="3.30.559.10">
    <property type="entry name" value="Chloramphenicol acetyltransferase-like domain"/>
    <property type="match status" value="1"/>
</dbReference>
<keyword evidence="1" id="KW-0732">Signal</keyword>
<accession>A0A6D2KQ98</accession>
<gene>
    <name evidence="2" type="ORF">MERR_LOCUS42717</name>
</gene>
<dbReference type="InterPro" id="IPR023213">
    <property type="entry name" value="CAT-like_dom_sf"/>
</dbReference>
<feature type="signal peptide" evidence="1">
    <location>
        <begin position="1"/>
        <end position="25"/>
    </location>
</feature>
<name>A0A6D2KQ98_9BRAS</name>
<sequence>MHGRVMTVPLDLPILSLLLLNQGYSNVAWKIPEILETYANAPAELLFVSVAGSTRFGVYGLDFGWGKPVKVSIDQISMTEQRRKWWRGGWLVAQETRNECFDWFAS</sequence>
<feature type="chain" id="PRO_5025689457" evidence="1">
    <location>
        <begin position="26"/>
        <end position="106"/>
    </location>
</feature>
<reference evidence="2" key="1">
    <citation type="submission" date="2020-01" db="EMBL/GenBank/DDBJ databases">
        <authorList>
            <person name="Mishra B."/>
        </authorList>
    </citation>
    <scope>NUCLEOTIDE SEQUENCE [LARGE SCALE GENOMIC DNA]</scope>
</reference>
<protein>
    <submittedName>
        <fullName evidence="2">Uncharacterized protein</fullName>
    </submittedName>
</protein>
<evidence type="ECO:0000313" key="3">
    <source>
        <dbReference type="Proteomes" id="UP000467841"/>
    </source>
</evidence>
<dbReference type="EMBL" id="CACVBM020001607">
    <property type="protein sequence ID" value="CAA7055481.1"/>
    <property type="molecule type" value="Genomic_DNA"/>
</dbReference>